<evidence type="ECO:0000259" key="7">
    <source>
        <dbReference type="Pfam" id="PF02544"/>
    </source>
</evidence>
<dbReference type="InterPro" id="IPR001104">
    <property type="entry name" value="3-oxo-5_a-steroid_4-DH_C"/>
</dbReference>
<accession>A0A7J7LWB2</accession>
<dbReference type="EMBL" id="JACGCM010001948">
    <property type="protein sequence ID" value="KAF6146933.1"/>
    <property type="molecule type" value="Genomic_DNA"/>
</dbReference>
<comment type="caution">
    <text evidence="8">The sequence shown here is derived from an EMBL/GenBank/DDBJ whole genome shotgun (WGS) entry which is preliminary data.</text>
</comment>
<feature type="transmembrane region" description="Helical" evidence="6">
    <location>
        <begin position="163"/>
        <end position="180"/>
    </location>
</feature>
<feature type="transmembrane region" description="Helical" evidence="6">
    <location>
        <begin position="122"/>
        <end position="143"/>
    </location>
</feature>
<dbReference type="PROSITE" id="PS50244">
    <property type="entry name" value="S5A_REDUCTASE"/>
    <property type="match status" value="1"/>
</dbReference>
<gene>
    <name evidence="8" type="ORF">GIB67_036652</name>
</gene>
<dbReference type="PANTHER" id="PTHR10556:SF35">
    <property type="entry name" value="3-OXO-5-ALPHA-STEROID 4-DEHYDROGENASE FAMILY PROTEIN"/>
    <property type="match status" value="1"/>
</dbReference>
<evidence type="ECO:0000256" key="1">
    <source>
        <dbReference type="ARBA" id="ARBA00004141"/>
    </source>
</evidence>
<evidence type="ECO:0000256" key="3">
    <source>
        <dbReference type="ARBA" id="ARBA00022692"/>
    </source>
</evidence>
<dbReference type="GO" id="GO:0016020">
    <property type="term" value="C:membrane"/>
    <property type="evidence" value="ECO:0007669"/>
    <property type="project" value="UniProtKB-SubCell"/>
</dbReference>
<keyword evidence="5 6" id="KW-0472">Membrane</keyword>
<dbReference type="AlphaFoldDB" id="A0A7J7LWB2"/>
<comment type="subcellular location">
    <subcellularLocation>
        <location evidence="1">Membrane</location>
        <topology evidence="1">Multi-pass membrane protein</topology>
    </subcellularLocation>
</comment>
<evidence type="ECO:0000256" key="4">
    <source>
        <dbReference type="ARBA" id="ARBA00022989"/>
    </source>
</evidence>
<keyword evidence="9" id="KW-1185">Reference proteome</keyword>
<keyword evidence="4 6" id="KW-1133">Transmembrane helix</keyword>
<evidence type="ECO:0000313" key="9">
    <source>
        <dbReference type="Proteomes" id="UP000541444"/>
    </source>
</evidence>
<feature type="transmembrane region" description="Helical" evidence="6">
    <location>
        <begin position="67"/>
        <end position="86"/>
    </location>
</feature>
<proteinExistence type="inferred from homology"/>
<keyword evidence="3 6" id="KW-0812">Transmembrane</keyword>
<dbReference type="GO" id="GO:0006629">
    <property type="term" value="P:lipid metabolic process"/>
    <property type="evidence" value="ECO:0007669"/>
    <property type="project" value="InterPro"/>
</dbReference>
<dbReference type="Proteomes" id="UP000541444">
    <property type="component" value="Unassembled WGS sequence"/>
</dbReference>
<dbReference type="FunFam" id="1.20.120.1630:FF:000017">
    <property type="entry name" value="3-oxo-5-alpha-steroid 4-dehydrogenase family protein"/>
    <property type="match status" value="1"/>
</dbReference>
<comment type="similarity">
    <text evidence="2">Belongs to the steroid 5-alpha reductase family.</text>
</comment>
<dbReference type="InterPro" id="IPR039357">
    <property type="entry name" value="SRD5A/TECR"/>
</dbReference>
<feature type="domain" description="3-oxo-5-alpha-steroid 4-dehydrogenase C-terminal" evidence="7">
    <location>
        <begin position="158"/>
        <end position="269"/>
    </location>
</feature>
<dbReference type="GO" id="GO:0016627">
    <property type="term" value="F:oxidoreductase activity, acting on the CH-CH group of donors"/>
    <property type="evidence" value="ECO:0007669"/>
    <property type="project" value="InterPro"/>
</dbReference>
<evidence type="ECO:0000256" key="6">
    <source>
        <dbReference type="SAM" id="Phobius"/>
    </source>
</evidence>
<organism evidence="8 9">
    <name type="scientific">Kingdonia uniflora</name>
    <dbReference type="NCBI Taxonomy" id="39325"/>
    <lineage>
        <taxon>Eukaryota</taxon>
        <taxon>Viridiplantae</taxon>
        <taxon>Streptophyta</taxon>
        <taxon>Embryophyta</taxon>
        <taxon>Tracheophyta</taxon>
        <taxon>Spermatophyta</taxon>
        <taxon>Magnoliopsida</taxon>
        <taxon>Ranunculales</taxon>
        <taxon>Circaeasteraceae</taxon>
        <taxon>Kingdonia</taxon>
    </lineage>
</organism>
<evidence type="ECO:0000256" key="2">
    <source>
        <dbReference type="ARBA" id="ARBA00007742"/>
    </source>
</evidence>
<reference evidence="8 9" key="1">
    <citation type="journal article" date="2020" name="IScience">
        <title>Genome Sequencing of the Endangered Kingdonia uniflora (Circaeasteraceae, Ranunculales) Reveals Potential Mechanisms of Evolutionary Specialization.</title>
        <authorList>
            <person name="Sun Y."/>
            <person name="Deng T."/>
            <person name="Zhang A."/>
            <person name="Moore M.J."/>
            <person name="Landis J.B."/>
            <person name="Lin N."/>
            <person name="Zhang H."/>
            <person name="Zhang X."/>
            <person name="Huang J."/>
            <person name="Zhang X."/>
            <person name="Sun H."/>
            <person name="Wang H."/>
        </authorList>
    </citation>
    <scope>NUCLEOTIDE SEQUENCE [LARGE SCALE GENOMIC DNA]</scope>
    <source>
        <strain evidence="8">TB1705</strain>
        <tissue evidence="8">Leaf</tissue>
    </source>
</reference>
<dbReference type="Gene3D" id="1.20.120.1630">
    <property type="match status" value="1"/>
</dbReference>
<evidence type="ECO:0000313" key="8">
    <source>
        <dbReference type="EMBL" id="KAF6146933.1"/>
    </source>
</evidence>
<feature type="transmembrane region" description="Helical" evidence="6">
    <location>
        <begin position="15"/>
        <end position="34"/>
    </location>
</feature>
<sequence>MMSMVTNFLYPPPPSLLITAMYVINFSLLANSALSEIRGKYLQYSKFWNTNTSQKEKTKEVKLSSRAGMLILYTPAFLASAVSLYLLAEDGLRLLLVTAALTIHYFKRVLEVMFVHKYSGAMILDSTILISLSYFSSTASMIYNQHLVHDMPEPPVDLKYAGVFIFLVAIVGNFYHHLLLLKLRSKDEGVKEYKIPKGGLFNQVICPHYFFEILVFVGICLISQSLYPICFTIGTMMYLMSRSYTTRKWYVSKFPSFPKDVKAIIPYVF</sequence>
<evidence type="ECO:0000256" key="5">
    <source>
        <dbReference type="ARBA" id="ARBA00023136"/>
    </source>
</evidence>
<dbReference type="Pfam" id="PF02544">
    <property type="entry name" value="Steroid_dh"/>
    <property type="match status" value="1"/>
</dbReference>
<dbReference type="OrthoDB" id="5788137at2759"/>
<protein>
    <recommendedName>
        <fullName evidence="7">3-oxo-5-alpha-steroid 4-dehydrogenase C-terminal domain-containing protein</fullName>
    </recommendedName>
</protein>
<dbReference type="PANTHER" id="PTHR10556">
    <property type="entry name" value="3-OXO-5-ALPHA-STEROID 4-DEHYDROGENASE"/>
    <property type="match status" value="1"/>
</dbReference>
<name>A0A7J7LWB2_9MAGN</name>